<dbReference type="InterPro" id="IPR011006">
    <property type="entry name" value="CheY-like_superfamily"/>
</dbReference>
<reference evidence="5" key="1">
    <citation type="journal article" date="2019" name="Int. J. Syst. Evol. Microbiol.">
        <title>The Global Catalogue of Microorganisms (GCM) 10K type strain sequencing project: providing services to taxonomists for standard genome sequencing and annotation.</title>
        <authorList>
            <consortium name="The Broad Institute Genomics Platform"/>
            <consortium name="The Broad Institute Genome Sequencing Center for Infectious Disease"/>
            <person name="Wu L."/>
            <person name="Ma J."/>
        </authorList>
    </citation>
    <scope>NUCLEOTIDE SEQUENCE [LARGE SCALE GENOMIC DNA]</scope>
    <source>
        <strain evidence="5">JCM 18285</strain>
    </source>
</reference>
<keyword evidence="5" id="KW-1185">Reference proteome</keyword>
<dbReference type="PANTHER" id="PTHR37299:SF1">
    <property type="entry name" value="STAGE 0 SPORULATION PROTEIN A HOMOLOG"/>
    <property type="match status" value="1"/>
</dbReference>
<feature type="domain" description="HTH LytTR-type" evidence="3">
    <location>
        <begin position="135"/>
        <end position="233"/>
    </location>
</feature>
<dbReference type="InterPro" id="IPR046947">
    <property type="entry name" value="LytR-like"/>
</dbReference>
<dbReference type="SUPFAM" id="SSF52172">
    <property type="entry name" value="CheY-like"/>
    <property type="match status" value="1"/>
</dbReference>
<evidence type="ECO:0000259" key="2">
    <source>
        <dbReference type="PROSITE" id="PS50110"/>
    </source>
</evidence>
<dbReference type="PROSITE" id="PS50110">
    <property type="entry name" value="RESPONSE_REGULATORY"/>
    <property type="match status" value="1"/>
</dbReference>
<sequence length="242" mass="28310">MKIKCIIIDDEPLAISVIENHLKNFDHIEIVETFNNPLKAYRVLEQEKIDLIFLDINMPQMTGFSFIENLSYKPLIVITTAYREYAVKSFELNILDYLVKPIPFNRFLKTINKVYQQVYVSSIKTDASLQQEPHIFLKVNKKLIKINLNDILYIESLKDYIKVITTLGDYVVHKSLTAITEELPQSNFIRIHRSYTISINKVIALEGNTVEISNRKIPIGRNYVKQTKERIFNIKDDKENKN</sequence>
<evidence type="ECO:0000256" key="1">
    <source>
        <dbReference type="PROSITE-ProRule" id="PRU00169"/>
    </source>
</evidence>
<gene>
    <name evidence="4" type="ORF">GCM10023314_14590</name>
</gene>
<name>A0ABP9GIC1_9FLAO</name>
<proteinExistence type="predicted"/>
<evidence type="ECO:0000313" key="4">
    <source>
        <dbReference type="EMBL" id="GAA4942525.1"/>
    </source>
</evidence>
<feature type="domain" description="Response regulatory" evidence="2">
    <location>
        <begin position="4"/>
        <end position="115"/>
    </location>
</feature>
<dbReference type="GO" id="GO:0003677">
    <property type="term" value="F:DNA binding"/>
    <property type="evidence" value="ECO:0007669"/>
    <property type="project" value="UniProtKB-KW"/>
</dbReference>
<keyword evidence="1" id="KW-0597">Phosphoprotein</keyword>
<evidence type="ECO:0000313" key="5">
    <source>
        <dbReference type="Proteomes" id="UP001501302"/>
    </source>
</evidence>
<dbReference type="Pfam" id="PF04397">
    <property type="entry name" value="LytTR"/>
    <property type="match status" value="1"/>
</dbReference>
<evidence type="ECO:0000259" key="3">
    <source>
        <dbReference type="PROSITE" id="PS50930"/>
    </source>
</evidence>
<feature type="modified residue" description="4-aspartylphosphate" evidence="1">
    <location>
        <position position="55"/>
    </location>
</feature>
<dbReference type="Pfam" id="PF00072">
    <property type="entry name" value="Response_reg"/>
    <property type="match status" value="1"/>
</dbReference>
<comment type="caution">
    <text evidence="4">The sequence shown here is derived from an EMBL/GenBank/DDBJ whole genome shotgun (WGS) entry which is preliminary data.</text>
</comment>
<dbReference type="InterPro" id="IPR007492">
    <property type="entry name" value="LytTR_DNA-bd_dom"/>
</dbReference>
<keyword evidence="4" id="KW-0238">DNA-binding</keyword>
<dbReference type="Proteomes" id="UP001501302">
    <property type="component" value="Unassembled WGS sequence"/>
</dbReference>
<protein>
    <submittedName>
        <fullName evidence="4">LytTR family DNA-binding domain-containing protein</fullName>
    </submittedName>
</protein>
<dbReference type="InterPro" id="IPR001789">
    <property type="entry name" value="Sig_transdc_resp-reg_receiver"/>
</dbReference>
<accession>A0ABP9GIC1</accession>
<dbReference type="PANTHER" id="PTHR37299">
    <property type="entry name" value="TRANSCRIPTIONAL REGULATOR-RELATED"/>
    <property type="match status" value="1"/>
</dbReference>
<dbReference type="EMBL" id="BAABJJ010000014">
    <property type="protein sequence ID" value="GAA4942525.1"/>
    <property type="molecule type" value="Genomic_DNA"/>
</dbReference>
<dbReference type="PROSITE" id="PS50930">
    <property type="entry name" value="HTH_LYTTR"/>
    <property type="match status" value="1"/>
</dbReference>
<dbReference type="RefSeq" id="WP_345191124.1">
    <property type="nucleotide sequence ID" value="NZ_BAABJJ010000014.1"/>
</dbReference>
<organism evidence="4 5">
    <name type="scientific">Algibacter agarivorans</name>
    <dbReference type="NCBI Taxonomy" id="1109741"/>
    <lineage>
        <taxon>Bacteria</taxon>
        <taxon>Pseudomonadati</taxon>
        <taxon>Bacteroidota</taxon>
        <taxon>Flavobacteriia</taxon>
        <taxon>Flavobacteriales</taxon>
        <taxon>Flavobacteriaceae</taxon>
        <taxon>Algibacter</taxon>
    </lineage>
</organism>
<dbReference type="SMART" id="SM00448">
    <property type="entry name" value="REC"/>
    <property type="match status" value="1"/>
</dbReference>
<dbReference type="Gene3D" id="2.40.50.1020">
    <property type="entry name" value="LytTr DNA-binding domain"/>
    <property type="match status" value="1"/>
</dbReference>
<dbReference type="SMART" id="SM00850">
    <property type="entry name" value="LytTR"/>
    <property type="match status" value="1"/>
</dbReference>
<dbReference type="Gene3D" id="3.40.50.2300">
    <property type="match status" value="1"/>
</dbReference>